<evidence type="ECO:0000256" key="11">
    <source>
        <dbReference type="ARBA" id="ARBA00023136"/>
    </source>
</evidence>
<dbReference type="RefSeq" id="WP_134112893.1">
    <property type="nucleotide sequence ID" value="NZ_SOBG01000004.1"/>
</dbReference>
<dbReference type="SUPFAM" id="SSF158472">
    <property type="entry name" value="HAMP domain-like"/>
    <property type="match status" value="1"/>
</dbReference>
<feature type="domain" description="HAMP" evidence="13">
    <location>
        <begin position="283"/>
        <end position="336"/>
    </location>
</feature>
<keyword evidence="4" id="KW-0808">Transferase</keyword>
<organism evidence="14 15">
    <name type="scientific">Hypnocyclicus thermotrophus</name>
    <dbReference type="NCBI Taxonomy" id="1627895"/>
    <lineage>
        <taxon>Bacteria</taxon>
        <taxon>Fusobacteriati</taxon>
        <taxon>Fusobacteriota</taxon>
        <taxon>Fusobacteriia</taxon>
        <taxon>Fusobacteriales</taxon>
        <taxon>Fusobacteriaceae</taxon>
        <taxon>Hypnocyclicus</taxon>
    </lineage>
</organism>
<evidence type="ECO:0000256" key="4">
    <source>
        <dbReference type="ARBA" id="ARBA00022679"/>
    </source>
</evidence>
<evidence type="ECO:0000256" key="9">
    <source>
        <dbReference type="ARBA" id="ARBA00022989"/>
    </source>
</evidence>
<dbReference type="PROSITE" id="PS50885">
    <property type="entry name" value="HAMP"/>
    <property type="match status" value="1"/>
</dbReference>
<keyword evidence="5 12" id="KW-0812">Transmembrane</keyword>
<reference evidence="14 15" key="1">
    <citation type="submission" date="2019-03" db="EMBL/GenBank/DDBJ databases">
        <title>Genomic Encyclopedia of Type Strains, Phase IV (KMG-IV): sequencing the most valuable type-strain genomes for metagenomic binning, comparative biology and taxonomic classification.</title>
        <authorList>
            <person name="Goeker M."/>
        </authorList>
    </citation>
    <scope>NUCLEOTIDE SEQUENCE [LARGE SCALE GENOMIC DNA]</scope>
    <source>
        <strain evidence="14 15">DSM 100055</strain>
    </source>
</reference>
<proteinExistence type="predicted"/>
<dbReference type="InterPro" id="IPR003660">
    <property type="entry name" value="HAMP_dom"/>
</dbReference>
<evidence type="ECO:0000256" key="1">
    <source>
        <dbReference type="ARBA" id="ARBA00004651"/>
    </source>
</evidence>
<dbReference type="InterPro" id="IPR010559">
    <property type="entry name" value="Sig_transdc_His_kin_internal"/>
</dbReference>
<sequence length="537" mass="64440">MKKIKSEIFKKLSFAYIAIIFIPVIIIAIYIFYTLNETQEIKIKKDRFYRTEQIANNLNENFFKLERIKTILRGDFELLEFLTSEKEKKPLEYLEIKKTINNYEKILSISKEISEFKIYVDNKNLLEIQPIIKNHLPDKSLLKDNTTIIRENNKNYIYSIKKIYFYPKSVYLELKIDLDKIIGKDNGEYYFVKNDYTIDLKNGIFNFEKFYKHEFMNKKKISLIEDNRSIIYYKYIPFLDMYFINYIEKNNINKDMITYGIYLMFIAIISLIIIYYISYFVSIRIFEQLEYIIEGIKEIKNGNLDVEIPLNNKVDDFYVLTMQINSMTKRIKKLIEDNIMRERKSREFEIKALQSQINSHFLQNTLESIKMIAYINKDYKVSKAITNLGRILRYSMNINKTEVKIYEEIDYIKRYIELFSIRTDEYIEFRYFIGEELKEQEIPKMILQPLVENSILHGIIPSNKKGIIQIKISRENKNLIFDILDNGIGIRETTKGSGIGLENIKERLNLYFKSEVIFKIKSEKDKFTRILIKIKEM</sequence>
<evidence type="ECO:0000259" key="13">
    <source>
        <dbReference type="PROSITE" id="PS50885"/>
    </source>
</evidence>
<evidence type="ECO:0000256" key="5">
    <source>
        <dbReference type="ARBA" id="ARBA00022692"/>
    </source>
</evidence>
<dbReference type="PANTHER" id="PTHR34220:SF11">
    <property type="entry name" value="SENSOR PROTEIN KINASE HPTS"/>
    <property type="match status" value="1"/>
</dbReference>
<evidence type="ECO:0000256" key="7">
    <source>
        <dbReference type="ARBA" id="ARBA00022777"/>
    </source>
</evidence>
<feature type="transmembrane region" description="Helical" evidence="12">
    <location>
        <begin position="12"/>
        <end position="33"/>
    </location>
</feature>
<evidence type="ECO:0000256" key="12">
    <source>
        <dbReference type="SAM" id="Phobius"/>
    </source>
</evidence>
<dbReference type="GO" id="GO:0000155">
    <property type="term" value="F:phosphorelay sensor kinase activity"/>
    <property type="evidence" value="ECO:0007669"/>
    <property type="project" value="InterPro"/>
</dbReference>
<keyword evidence="8" id="KW-0067">ATP-binding</keyword>
<keyword evidence="15" id="KW-1185">Reference proteome</keyword>
<feature type="transmembrane region" description="Helical" evidence="12">
    <location>
        <begin position="259"/>
        <end position="281"/>
    </location>
</feature>
<dbReference type="AlphaFoldDB" id="A0AA46DYH4"/>
<evidence type="ECO:0000256" key="10">
    <source>
        <dbReference type="ARBA" id="ARBA00023012"/>
    </source>
</evidence>
<evidence type="ECO:0000313" key="15">
    <source>
        <dbReference type="Proteomes" id="UP000294678"/>
    </source>
</evidence>
<dbReference type="GO" id="GO:0005524">
    <property type="term" value="F:ATP binding"/>
    <property type="evidence" value="ECO:0007669"/>
    <property type="project" value="UniProtKB-KW"/>
</dbReference>
<name>A0AA46DYH4_9FUSO</name>
<dbReference type="InterPro" id="IPR036890">
    <property type="entry name" value="HATPase_C_sf"/>
</dbReference>
<keyword evidence="7 14" id="KW-0418">Kinase</keyword>
<dbReference type="Pfam" id="PF06580">
    <property type="entry name" value="His_kinase"/>
    <property type="match status" value="1"/>
</dbReference>
<evidence type="ECO:0000256" key="2">
    <source>
        <dbReference type="ARBA" id="ARBA00022475"/>
    </source>
</evidence>
<keyword evidence="2" id="KW-1003">Cell membrane</keyword>
<protein>
    <submittedName>
        <fullName evidence="14">Sensor histidine kinase YesM</fullName>
    </submittedName>
</protein>
<dbReference type="Gene3D" id="6.10.340.10">
    <property type="match status" value="1"/>
</dbReference>
<feature type="transmembrane region" description="Helical" evidence="12">
    <location>
        <begin position="230"/>
        <end position="247"/>
    </location>
</feature>
<keyword evidence="3" id="KW-0597">Phosphoprotein</keyword>
<evidence type="ECO:0000256" key="6">
    <source>
        <dbReference type="ARBA" id="ARBA00022741"/>
    </source>
</evidence>
<gene>
    <name evidence="14" type="ORF">EV215_1001</name>
</gene>
<comment type="subcellular location">
    <subcellularLocation>
        <location evidence="1">Cell membrane</location>
        <topology evidence="1">Multi-pass membrane protein</topology>
    </subcellularLocation>
</comment>
<keyword evidence="6" id="KW-0547">Nucleotide-binding</keyword>
<evidence type="ECO:0000313" key="14">
    <source>
        <dbReference type="EMBL" id="TDT70456.1"/>
    </source>
</evidence>
<evidence type="ECO:0000256" key="3">
    <source>
        <dbReference type="ARBA" id="ARBA00022553"/>
    </source>
</evidence>
<evidence type="ECO:0000256" key="8">
    <source>
        <dbReference type="ARBA" id="ARBA00022840"/>
    </source>
</evidence>
<dbReference type="GO" id="GO:0005886">
    <property type="term" value="C:plasma membrane"/>
    <property type="evidence" value="ECO:0007669"/>
    <property type="project" value="UniProtKB-SubCell"/>
</dbReference>
<dbReference type="InterPro" id="IPR050640">
    <property type="entry name" value="Bact_2-comp_sensor_kinase"/>
</dbReference>
<keyword evidence="11 12" id="KW-0472">Membrane</keyword>
<dbReference type="PANTHER" id="PTHR34220">
    <property type="entry name" value="SENSOR HISTIDINE KINASE YPDA"/>
    <property type="match status" value="1"/>
</dbReference>
<dbReference type="Proteomes" id="UP000294678">
    <property type="component" value="Unassembled WGS sequence"/>
</dbReference>
<keyword evidence="10" id="KW-0902">Two-component regulatory system</keyword>
<keyword evidence="9 12" id="KW-1133">Transmembrane helix</keyword>
<dbReference type="EMBL" id="SOBG01000004">
    <property type="protein sequence ID" value="TDT70456.1"/>
    <property type="molecule type" value="Genomic_DNA"/>
</dbReference>
<comment type="caution">
    <text evidence="14">The sequence shown here is derived from an EMBL/GenBank/DDBJ whole genome shotgun (WGS) entry which is preliminary data.</text>
</comment>
<dbReference type="SUPFAM" id="SSF55874">
    <property type="entry name" value="ATPase domain of HSP90 chaperone/DNA topoisomerase II/histidine kinase"/>
    <property type="match status" value="1"/>
</dbReference>
<dbReference type="Gene3D" id="3.30.565.10">
    <property type="entry name" value="Histidine kinase-like ATPase, C-terminal domain"/>
    <property type="match status" value="1"/>
</dbReference>
<accession>A0AA46DYH4</accession>